<dbReference type="InterPro" id="IPR026444">
    <property type="entry name" value="Secre_tail"/>
</dbReference>
<reference evidence="3" key="1">
    <citation type="journal article" date="2020" name="mSystems">
        <title>Genome- and Community-Level Interaction Insights into Carbon Utilization and Element Cycling Functions of Hydrothermarchaeota in Hydrothermal Sediment.</title>
        <authorList>
            <person name="Zhou Z."/>
            <person name="Liu Y."/>
            <person name="Xu W."/>
            <person name="Pan J."/>
            <person name="Luo Z.H."/>
            <person name="Li M."/>
        </authorList>
    </citation>
    <scope>NUCLEOTIDE SEQUENCE [LARGE SCALE GENOMIC DNA]</scope>
    <source>
        <strain evidence="3">SpSt-1182</strain>
    </source>
</reference>
<name>A0A7V0T5A9_UNCW3</name>
<dbReference type="AlphaFoldDB" id="A0A7V0T5A9"/>
<organism evidence="3">
    <name type="scientific">candidate division WOR-3 bacterium</name>
    <dbReference type="NCBI Taxonomy" id="2052148"/>
    <lineage>
        <taxon>Bacteria</taxon>
        <taxon>Bacteria division WOR-3</taxon>
    </lineage>
</organism>
<evidence type="ECO:0000256" key="1">
    <source>
        <dbReference type="SAM" id="MobiDB-lite"/>
    </source>
</evidence>
<protein>
    <submittedName>
        <fullName evidence="3">T9SS type A sorting domain-containing protein</fullName>
    </submittedName>
</protein>
<sequence>MQRFFNSPVYPCARSAGGPGRLRGGVRGVPAAGLVAVCSVAQDTPLLLALSLPVPAGRPVPTPGATIGAPRGASGMRGAESAGPGPPQSRFGDGQGLDLPSCVAIISASIGSGERFDWPLSSCKGGVTMRKTSVLLLTLAFGLALAGSELWIGPSAQFHYDIPNPEPGVFPKGPGVFTSVVDTFKYDDGMPGSAWAWNEAGNGWGMKFISPGDNITLAGALLHFYSGWPDPGGDRALVKVFADDGANGAPNSLLWESDTLTIVRGQWNYVPIDEQIIGSNYYIFYVQVDDNPNCPGFSIDAFNNAPSGYKWTYTAGAFAEDARRGEWLIRSVVDWDPQDVNASALYFASNMPIDTTPGINFFIRTFIKNLGNDPLPVGTPVKLRIAGPRSYVHEGQVLTTTVLNRGQQQQVNFTPLWNIPSVSGLYTIRCWTEADGEQYPGNDTIVYNLSVAQWIEYYDPDGLNWLTWQAPERAVKFDPSGFGLQYPVGLGRARHTFYLHPQYVWPDTSFRFHVYADDGFTLLYESDEIEARPGSPGPATTFDFDSLLIFESGEFYIAVVPSHFSGHPSSSGDGTHQSRSFTGSPGGWTPWTLGEFFTSASVQGGVGLSEGDRRYVGEPRLSLDGYPNPVADFVTVRWNLPRRQAVEVNLYDATGRLAQNLYSARGGPLNGAVQLDTRELPAGIYLLRLEASDGSVTRKLVLQ</sequence>
<gene>
    <name evidence="3" type="ORF">ENN51_02230</name>
</gene>
<proteinExistence type="predicted"/>
<evidence type="ECO:0000313" key="3">
    <source>
        <dbReference type="EMBL" id="HDQ99091.1"/>
    </source>
</evidence>
<accession>A0A7V0T5A9</accession>
<dbReference type="Proteomes" id="UP000885672">
    <property type="component" value="Unassembled WGS sequence"/>
</dbReference>
<feature type="domain" description="Secretion system C-terminal sorting" evidence="2">
    <location>
        <begin position="626"/>
        <end position="701"/>
    </location>
</feature>
<dbReference type="NCBIfam" id="TIGR04183">
    <property type="entry name" value="Por_Secre_tail"/>
    <property type="match status" value="1"/>
</dbReference>
<feature type="region of interest" description="Disordered" evidence="1">
    <location>
        <begin position="61"/>
        <end position="91"/>
    </location>
</feature>
<dbReference type="Pfam" id="PF18962">
    <property type="entry name" value="Por_Secre_tail"/>
    <property type="match status" value="1"/>
</dbReference>
<comment type="caution">
    <text evidence="3">The sequence shown here is derived from an EMBL/GenBank/DDBJ whole genome shotgun (WGS) entry which is preliminary data.</text>
</comment>
<dbReference type="EMBL" id="DSBX01000084">
    <property type="protein sequence ID" value="HDQ99091.1"/>
    <property type="molecule type" value="Genomic_DNA"/>
</dbReference>
<evidence type="ECO:0000259" key="2">
    <source>
        <dbReference type="Pfam" id="PF18962"/>
    </source>
</evidence>